<dbReference type="Proteomes" id="UP000694559">
    <property type="component" value="Unplaced"/>
</dbReference>
<evidence type="ECO:0000313" key="3">
    <source>
        <dbReference type="Proteomes" id="UP000694559"/>
    </source>
</evidence>
<dbReference type="Gene3D" id="2.20.70.30">
    <property type="entry name" value="Nascent polypeptide-associated complex domain"/>
    <property type="match status" value="1"/>
</dbReference>
<keyword evidence="3" id="KW-1185">Reference proteome</keyword>
<protein>
    <recommendedName>
        <fullName evidence="1">NAC-A/B domain-containing protein</fullName>
    </recommendedName>
</protein>
<dbReference type="Pfam" id="PF01849">
    <property type="entry name" value="NAC"/>
    <property type="match status" value="1"/>
</dbReference>
<reference evidence="2" key="2">
    <citation type="submission" date="2025-09" db="UniProtKB">
        <authorList>
            <consortium name="Ensembl"/>
        </authorList>
    </citation>
    <scope>IDENTIFICATION</scope>
</reference>
<dbReference type="GO" id="GO:0005854">
    <property type="term" value="C:nascent polypeptide-associated complex"/>
    <property type="evidence" value="ECO:0007669"/>
    <property type="project" value="InterPro"/>
</dbReference>
<dbReference type="AlphaFoldDB" id="A0A8C6Y3Y5"/>
<dbReference type="OrthoDB" id="3169036at2759"/>
<dbReference type="InterPro" id="IPR016641">
    <property type="entry name" value="EGD2/NACA0like"/>
</dbReference>
<evidence type="ECO:0000259" key="1">
    <source>
        <dbReference type="PROSITE" id="PS51151"/>
    </source>
</evidence>
<sequence length="95" mass="10448">MSKLGLKRIHGVTCITIRKSNNTLYVIAKPDVFKSPTSDNYIVFGEAKMSLEVIDIELVMVQANVSRPKAVRSNIAEERELTVCPLTAVVASLQS</sequence>
<accession>A0A8C6Y3Y5</accession>
<dbReference type="InterPro" id="IPR002715">
    <property type="entry name" value="Nas_poly-pep-assoc_cplx_dom"/>
</dbReference>
<dbReference type="PROSITE" id="PS51151">
    <property type="entry name" value="NAC_AB"/>
    <property type="match status" value="1"/>
</dbReference>
<dbReference type="FunFam" id="2.20.70.30:FF:000002">
    <property type="entry name" value="Nascent polypeptide-associated complex (NAC), alpha subunit"/>
    <property type="match status" value="1"/>
</dbReference>
<organism evidence="2 3">
    <name type="scientific">Naja naja</name>
    <name type="common">Indian cobra</name>
    <dbReference type="NCBI Taxonomy" id="35670"/>
    <lineage>
        <taxon>Eukaryota</taxon>
        <taxon>Metazoa</taxon>
        <taxon>Chordata</taxon>
        <taxon>Craniata</taxon>
        <taxon>Vertebrata</taxon>
        <taxon>Euteleostomi</taxon>
        <taxon>Lepidosauria</taxon>
        <taxon>Squamata</taxon>
        <taxon>Bifurcata</taxon>
        <taxon>Unidentata</taxon>
        <taxon>Episquamata</taxon>
        <taxon>Toxicofera</taxon>
        <taxon>Serpentes</taxon>
        <taxon>Colubroidea</taxon>
        <taxon>Elapidae</taxon>
        <taxon>Elapinae</taxon>
        <taxon>Naja</taxon>
    </lineage>
</organism>
<dbReference type="PANTHER" id="PTHR21713">
    <property type="entry name" value="NASCENT POLYPEPTIDE ASSOCIATED COMPLEX ALPHA SUBUNIT-RELATED"/>
    <property type="match status" value="1"/>
</dbReference>
<evidence type="ECO:0000313" key="2">
    <source>
        <dbReference type="Ensembl" id="ENSNNAP00000023746.1"/>
    </source>
</evidence>
<reference evidence="2" key="1">
    <citation type="submission" date="2025-08" db="UniProtKB">
        <authorList>
            <consortium name="Ensembl"/>
        </authorList>
    </citation>
    <scope>IDENTIFICATION</scope>
</reference>
<name>A0A8C6Y3Y5_NAJNA</name>
<dbReference type="CDD" id="cd22054">
    <property type="entry name" value="NAC_NACA"/>
    <property type="match status" value="1"/>
</dbReference>
<dbReference type="Ensembl" id="ENSNNAT00000024902.1">
    <property type="protein sequence ID" value="ENSNNAP00000023746.1"/>
    <property type="gene ID" value="ENSNNAG00000015619.1"/>
</dbReference>
<proteinExistence type="predicted"/>
<feature type="domain" description="NAC-A/B" evidence="1">
    <location>
        <begin position="1"/>
        <end position="56"/>
    </location>
</feature>
<dbReference type="GeneTree" id="ENSGT00940000161501"/>
<dbReference type="Gene3D" id="1.10.8.10">
    <property type="entry name" value="DNA helicase RuvA subunit, C-terminal domain"/>
    <property type="match status" value="1"/>
</dbReference>
<dbReference type="SMART" id="SM01407">
    <property type="entry name" value="NAC"/>
    <property type="match status" value="1"/>
</dbReference>
<dbReference type="InterPro" id="IPR038187">
    <property type="entry name" value="NAC_A/B_dom_sf"/>
</dbReference>